<evidence type="ECO:0000256" key="11">
    <source>
        <dbReference type="HAMAP-Rule" id="MF_00133"/>
    </source>
</evidence>
<accession>A0ABV7YZ15</accession>
<comment type="cofactor">
    <cofactor evidence="1 11">
        <name>pyridoxal 5'-phosphate</name>
        <dbReference type="ChEBI" id="CHEBI:597326"/>
    </cofactor>
</comment>
<feature type="domain" description="Tryptophan synthase beta chain-like PALP" evidence="12">
    <location>
        <begin position="63"/>
        <end position="385"/>
    </location>
</feature>
<dbReference type="NCBIfam" id="TIGR00263">
    <property type="entry name" value="trpB"/>
    <property type="match status" value="1"/>
</dbReference>
<protein>
    <recommendedName>
        <fullName evidence="11">Tryptophan synthase beta chain</fullName>
        <ecNumber evidence="11">4.2.1.20</ecNumber>
    </recommendedName>
</protein>
<keyword evidence="6 11" id="KW-0822">Tryptophan biosynthesis</keyword>
<gene>
    <name evidence="11 13" type="primary">trpB</name>
    <name evidence="13" type="ORF">ACFOOI_12835</name>
</gene>
<evidence type="ECO:0000256" key="4">
    <source>
        <dbReference type="ARBA" id="ARBA00011270"/>
    </source>
</evidence>
<dbReference type="Proteomes" id="UP001595616">
    <property type="component" value="Unassembled WGS sequence"/>
</dbReference>
<dbReference type="InterPro" id="IPR006654">
    <property type="entry name" value="Trp_synth_beta"/>
</dbReference>
<dbReference type="EMBL" id="JBHRYQ010000001">
    <property type="protein sequence ID" value="MFC3811540.1"/>
    <property type="molecule type" value="Genomic_DNA"/>
</dbReference>
<comment type="subunit">
    <text evidence="4 11">Tetramer of two alpha and two beta chains.</text>
</comment>
<evidence type="ECO:0000313" key="13">
    <source>
        <dbReference type="EMBL" id="MFC3811540.1"/>
    </source>
</evidence>
<name>A0ABV7YZ15_9BACT</name>
<keyword evidence="5 11" id="KW-0028">Amino-acid biosynthesis</keyword>
<dbReference type="Pfam" id="PF00291">
    <property type="entry name" value="PALP"/>
    <property type="match status" value="1"/>
</dbReference>
<dbReference type="InterPro" id="IPR006653">
    <property type="entry name" value="Trp_synth_b_CS"/>
</dbReference>
<evidence type="ECO:0000256" key="10">
    <source>
        <dbReference type="ARBA" id="ARBA00049047"/>
    </source>
</evidence>
<keyword evidence="14" id="KW-1185">Reference proteome</keyword>
<dbReference type="PROSITE" id="PS00168">
    <property type="entry name" value="TRP_SYNTHASE_BETA"/>
    <property type="match status" value="1"/>
</dbReference>
<dbReference type="SUPFAM" id="SSF53686">
    <property type="entry name" value="Tryptophan synthase beta subunit-like PLP-dependent enzymes"/>
    <property type="match status" value="1"/>
</dbReference>
<evidence type="ECO:0000313" key="14">
    <source>
        <dbReference type="Proteomes" id="UP001595616"/>
    </source>
</evidence>
<dbReference type="InterPro" id="IPR023026">
    <property type="entry name" value="Trp_synth_beta/beta-like"/>
</dbReference>
<dbReference type="RefSeq" id="WP_379838378.1">
    <property type="nucleotide sequence ID" value="NZ_JBHRYQ010000001.1"/>
</dbReference>
<keyword evidence="7 11" id="KW-0663">Pyridoxal phosphate</keyword>
<evidence type="ECO:0000256" key="2">
    <source>
        <dbReference type="ARBA" id="ARBA00004733"/>
    </source>
</evidence>
<dbReference type="InterPro" id="IPR001926">
    <property type="entry name" value="TrpB-like_PALP"/>
</dbReference>
<dbReference type="Gene3D" id="3.40.50.1100">
    <property type="match status" value="2"/>
</dbReference>
<dbReference type="EC" id="4.2.1.20" evidence="11"/>
<dbReference type="PANTHER" id="PTHR48077">
    <property type="entry name" value="TRYPTOPHAN SYNTHASE-RELATED"/>
    <property type="match status" value="1"/>
</dbReference>
<evidence type="ECO:0000256" key="6">
    <source>
        <dbReference type="ARBA" id="ARBA00022822"/>
    </source>
</evidence>
<dbReference type="PANTHER" id="PTHR48077:SF3">
    <property type="entry name" value="TRYPTOPHAN SYNTHASE"/>
    <property type="match status" value="1"/>
</dbReference>
<organism evidence="13 14">
    <name type="scientific">Lacihabitans lacunae</name>
    <dbReference type="NCBI Taxonomy" id="1028214"/>
    <lineage>
        <taxon>Bacteria</taxon>
        <taxon>Pseudomonadati</taxon>
        <taxon>Bacteroidota</taxon>
        <taxon>Cytophagia</taxon>
        <taxon>Cytophagales</taxon>
        <taxon>Leadbetterellaceae</taxon>
        <taxon>Lacihabitans</taxon>
    </lineage>
</organism>
<sequence length="398" mass="43606">MKDLKVDSSFAVDERGYYGNFGGAFIPEMLYPNVEELRENYLKIMQSPDFIEEFERLLKDYVGRPTPLFFAERLSKKYNTQIYLKREDLCHTGAHKVNNTLGQILLAKRLGKNKIVAETGAGQHGVATATMCALMGLSCIVYMGEIDIERQAPNVARMKMLGAEVRPAKSGSKTLKDATNEAMRHWINNPVDTHYIIGSVVGPHPYPDMVARFQSVISEEIRKQLFEQTCSENPDYVVACVGGGSNAAGTFFHFLDEPSVKIIAAEAAGHGVKTGKSAATTFLGKPGILHGSKSLLMQTFDGQVVEPHSISAGLDYPGIGPLHAHLWETKRATFFGITDDESIEAGFELTKLEGIIPAIESSHALAAIKYIGAKPNETIVIGLSGRGDKDLATYMKYL</sequence>
<feature type="modified residue" description="N6-(pyridoxal phosphate)lysine" evidence="11">
    <location>
        <position position="96"/>
    </location>
</feature>
<comment type="caution">
    <text evidence="13">The sequence shown here is derived from an EMBL/GenBank/DDBJ whole genome shotgun (WGS) entry which is preliminary data.</text>
</comment>
<reference evidence="14" key="1">
    <citation type="journal article" date="2019" name="Int. J. Syst. Evol. Microbiol.">
        <title>The Global Catalogue of Microorganisms (GCM) 10K type strain sequencing project: providing services to taxonomists for standard genome sequencing and annotation.</title>
        <authorList>
            <consortium name="The Broad Institute Genomics Platform"/>
            <consortium name="The Broad Institute Genome Sequencing Center for Infectious Disease"/>
            <person name="Wu L."/>
            <person name="Ma J."/>
        </authorList>
    </citation>
    <scope>NUCLEOTIDE SEQUENCE [LARGE SCALE GENOMIC DNA]</scope>
    <source>
        <strain evidence="14">CECT 7956</strain>
    </source>
</reference>
<evidence type="ECO:0000256" key="5">
    <source>
        <dbReference type="ARBA" id="ARBA00022605"/>
    </source>
</evidence>
<evidence type="ECO:0000256" key="8">
    <source>
        <dbReference type="ARBA" id="ARBA00023141"/>
    </source>
</evidence>
<keyword evidence="9 11" id="KW-0456">Lyase</keyword>
<comment type="function">
    <text evidence="11">The beta subunit is responsible for the synthesis of L-tryptophan from indole and L-serine.</text>
</comment>
<keyword evidence="8 11" id="KW-0057">Aromatic amino acid biosynthesis</keyword>
<dbReference type="InterPro" id="IPR036052">
    <property type="entry name" value="TrpB-like_PALP_sf"/>
</dbReference>
<proteinExistence type="inferred from homology"/>
<dbReference type="HAMAP" id="MF_00133">
    <property type="entry name" value="Trp_synth_beta"/>
    <property type="match status" value="1"/>
</dbReference>
<comment type="catalytic activity">
    <reaction evidence="10 11">
        <text>(1S,2R)-1-C-(indol-3-yl)glycerol 3-phosphate + L-serine = D-glyceraldehyde 3-phosphate + L-tryptophan + H2O</text>
        <dbReference type="Rhea" id="RHEA:10532"/>
        <dbReference type="ChEBI" id="CHEBI:15377"/>
        <dbReference type="ChEBI" id="CHEBI:33384"/>
        <dbReference type="ChEBI" id="CHEBI:57912"/>
        <dbReference type="ChEBI" id="CHEBI:58866"/>
        <dbReference type="ChEBI" id="CHEBI:59776"/>
        <dbReference type="EC" id="4.2.1.20"/>
    </reaction>
</comment>
<evidence type="ECO:0000256" key="7">
    <source>
        <dbReference type="ARBA" id="ARBA00022898"/>
    </source>
</evidence>
<evidence type="ECO:0000256" key="9">
    <source>
        <dbReference type="ARBA" id="ARBA00023239"/>
    </source>
</evidence>
<dbReference type="GO" id="GO:0004834">
    <property type="term" value="F:tryptophan synthase activity"/>
    <property type="evidence" value="ECO:0007669"/>
    <property type="project" value="UniProtKB-EC"/>
</dbReference>
<evidence type="ECO:0000256" key="3">
    <source>
        <dbReference type="ARBA" id="ARBA00009982"/>
    </source>
</evidence>
<comment type="similarity">
    <text evidence="3 11">Belongs to the TrpB family.</text>
</comment>
<dbReference type="PIRSF" id="PIRSF001413">
    <property type="entry name" value="Trp_syn_beta"/>
    <property type="match status" value="1"/>
</dbReference>
<evidence type="ECO:0000256" key="1">
    <source>
        <dbReference type="ARBA" id="ARBA00001933"/>
    </source>
</evidence>
<evidence type="ECO:0000259" key="12">
    <source>
        <dbReference type="Pfam" id="PF00291"/>
    </source>
</evidence>
<comment type="pathway">
    <text evidence="2 11">Amino-acid biosynthesis; L-tryptophan biosynthesis; L-tryptophan from chorismate: step 5/5.</text>
</comment>
<dbReference type="CDD" id="cd06446">
    <property type="entry name" value="Trp-synth_B"/>
    <property type="match status" value="1"/>
</dbReference>